<evidence type="ECO:0000259" key="2">
    <source>
        <dbReference type="Pfam" id="PF04909"/>
    </source>
</evidence>
<dbReference type="GO" id="GO:0019748">
    <property type="term" value="P:secondary metabolic process"/>
    <property type="evidence" value="ECO:0007669"/>
    <property type="project" value="TreeGrafter"/>
</dbReference>
<dbReference type="GO" id="GO:0016831">
    <property type="term" value="F:carboxy-lyase activity"/>
    <property type="evidence" value="ECO:0007669"/>
    <property type="project" value="InterPro"/>
</dbReference>
<dbReference type="PANTHER" id="PTHR21240">
    <property type="entry name" value="2-AMINO-3-CARBOXYLMUCONATE-6-SEMIALDEHYDE DECARBOXYLASE"/>
    <property type="match status" value="1"/>
</dbReference>
<protein>
    <recommendedName>
        <fullName evidence="2">Amidohydrolase-related domain-containing protein</fullName>
    </recommendedName>
</protein>
<dbReference type="EMBL" id="UINC01001828">
    <property type="protein sequence ID" value="SUZ89637.1"/>
    <property type="molecule type" value="Genomic_DNA"/>
</dbReference>
<keyword evidence="1" id="KW-0456">Lyase</keyword>
<dbReference type="AlphaFoldDB" id="A0A381RIC6"/>
<dbReference type="GO" id="GO:0005737">
    <property type="term" value="C:cytoplasm"/>
    <property type="evidence" value="ECO:0007669"/>
    <property type="project" value="TreeGrafter"/>
</dbReference>
<dbReference type="InterPro" id="IPR032465">
    <property type="entry name" value="ACMSD"/>
</dbReference>
<dbReference type="Gene3D" id="3.20.20.140">
    <property type="entry name" value="Metal-dependent hydrolases"/>
    <property type="match status" value="1"/>
</dbReference>
<evidence type="ECO:0000256" key="1">
    <source>
        <dbReference type="ARBA" id="ARBA00023239"/>
    </source>
</evidence>
<dbReference type="PANTHER" id="PTHR21240:SF28">
    <property type="entry name" value="ISO-OROTATE DECARBOXYLASE (EUROFUNG)"/>
    <property type="match status" value="1"/>
</dbReference>
<accession>A0A381RIC6</accession>
<feature type="domain" description="Amidohydrolase-related" evidence="2">
    <location>
        <begin position="107"/>
        <end position="362"/>
    </location>
</feature>
<sequence length="371" mass="41848">MRLTSAEIIGGLLLVVGMFSPGSAQPVAGQGVGVEEYQPRNTLVVPENIVTSARFPFVDIHGHQSGARMSSEAVGQLVREMDELNMAVMVNLSGGSGASLVTGLENMTRDHPGRFVFFANVNFRGVGDPGWGERAAAQLEADVAAGAAGLKIFKGLGLSDLDTDGNRIPVDDPRLDPVWAKAGELGIAVLIHSADPAEFWQPYDRFNERWLELTLRPRRIQPPGRSAPFEQIIGEQHNLFRRHPNTRFIAAHLGWMGHDLTRLGTLLDEMPNMYVGLGAVIYELGRQPRFAREWLIEYQDRVLMGKDSYNQEEFHTYFRVFETADDYFDYYRRYHAFWQMYGLDLPDEVLRKIYYENALDLVPEIDRSLFP</sequence>
<gene>
    <name evidence="3" type="ORF">METZ01_LOCUS42491</name>
</gene>
<reference evidence="3" key="1">
    <citation type="submission" date="2018-05" db="EMBL/GenBank/DDBJ databases">
        <authorList>
            <person name="Lanie J.A."/>
            <person name="Ng W.-L."/>
            <person name="Kazmierczak K.M."/>
            <person name="Andrzejewski T.M."/>
            <person name="Davidsen T.M."/>
            <person name="Wayne K.J."/>
            <person name="Tettelin H."/>
            <person name="Glass J.I."/>
            <person name="Rusch D."/>
            <person name="Podicherti R."/>
            <person name="Tsui H.-C.T."/>
            <person name="Winkler M.E."/>
        </authorList>
    </citation>
    <scope>NUCLEOTIDE SEQUENCE</scope>
</reference>
<dbReference type="SUPFAM" id="SSF51556">
    <property type="entry name" value="Metallo-dependent hydrolases"/>
    <property type="match status" value="1"/>
</dbReference>
<dbReference type="Pfam" id="PF04909">
    <property type="entry name" value="Amidohydro_2"/>
    <property type="match status" value="1"/>
</dbReference>
<organism evidence="3">
    <name type="scientific">marine metagenome</name>
    <dbReference type="NCBI Taxonomy" id="408172"/>
    <lineage>
        <taxon>unclassified sequences</taxon>
        <taxon>metagenomes</taxon>
        <taxon>ecological metagenomes</taxon>
    </lineage>
</organism>
<dbReference type="GO" id="GO:0016787">
    <property type="term" value="F:hydrolase activity"/>
    <property type="evidence" value="ECO:0007669"/>
    <property type="project" value="InterPro"/>
</dbReference>
<evidence type="ECO:0000313" key="3">
    <source>
        <dbReference type="EMBL" id="SUZ89637.1"/>
    </source>
</evidence>
<dbReference type="InterPro" id="IPR006680">
    <property type="entry name" value="Amidohydro-rel"/>
</dbReference>
<dbReference type="InterPro" id="IPR032466">
    <property type="entry name" value="Metal_Hydrolase"/>
</dbReference>
<proteinExistence type="predicted"/>
<name>A0A381RIC6_9ZZZZ</name>